<dbReference type="AlphaFoldDB" id="A0A9W7CJ14"/>
<dbReference type="InterPro" id="IPR031825">
    <property type="entry name" value="RXLR"/>
</dbReference>
<dbReference type="EMBL" id="BSXW01001140">
    <property type="protein sequence ID" value="GMF34035.1"/>
    <property type="molecule type" value="Genomic_DNA"/>
</dbReference>
<comment type="caution">
    <text evidence="6">The sequence shown here is derived from an EMBL/GenBank/DDBJ whole genome shotgun (WGS) entry which is preliminary data.</text>
</comment>
<evidence type="ECO:0000256" key="4">
    <source>
        <dbReference type="ARBA" id="ARBA00022729"/>
    </source>
</evidence>
<comment type="similarity">
    <text evidence="2 5">Belongs to the RxLR effector family.</text>
</comment>
<protein>
    <recommendedName>
        <fullName evidence="5">RxLR effector protein</fullName>
    </recommendedName>
</protein>
<keyword evidence="3 5" id="KW-0964">Secreted</keyword>
<dbReference type="Proteomes" id="UP001165083">
    <property type="component" value="Unassembled WGS sequence"/>
</dbReference>
<evidence type="ECO:0000256" key="3">
    <source>
        <dbReference type="ARBA" id="ARBA00022525"/>
    </source>
</evidence>
<accession>A0A9W7CJ14</accession>
<sequence>MRLLLWALVVALVTFLSSSEAASNLDQEQVVQSDSNYESLGRVLAAESVVSNGKRVLRSESESTVSTIDEEDDEERAISVSGTAQAISKVFNRRFTEYMNEGKTPAAVRRDLDNSGAYMSWPLLSRNKKYANRYKAWLEKYHPDSPLLHADA</sequence>
<comment type="subcellular location">
    <subcellularLocation>
        <location evidence="1 5">Secreted</location>
    </subcellularLocation>
</comment>
<feature type="signal peptide" evidence="5">
    <location>
        <begin position="1"/>
        <end position="21"/>
    </location>
</feature>
<dbReference type="Pfam" id="PF16810">
    <property type="entry name" value="RXLR"/>
    <property type="match status" value="1"/>
</dbReference>
<dbReference type="GO" id="GO:0005576">
    <property type="term" value="C:extracellular region"/>
    <property type="evidence" value="ECO:0007669"/>
    <property type="project" value="UniProtKB-SubCell"/>
</dbReference>
<comment type="function">
    <text evidence="5">Effector that suppresses plant defense responses during pathogen infection.</text>
</comment>
<evidence type="ECO:0000256" key="5">
    <source>
        <dbReference type="RuleBase" id="RU367124"/>
    </source>
</evidence>
<keyword evidence="7" id="KW-1185">Reference proteome</keyword>
<comment type="domain">
    <text evidence="5">The RxLR-dEER motif acts to carry the protein into the host cell cytoplasm through binding to cell surface phosphatidylinositol-3-phosphate.</text>
</comment>
<name>A0A9W7CJ14_9STRA</name>
<feature type="chain" id="PRO_5041019371" description="RxLR effector protein" evidence="5">
    <location>
        <begin position="22"/>
        <end position="152"/>
    </location>
</feature>
<evidence type="ECO:0000313" key="7">
    <source>
        <dbReference type="Proteomes" id="UP001165083"/>
    </source>
</evidence>
<gene>
    <name evidence="6" type="ORF">Plil01_001450100</name>
</gene>
<reference evidence="6" key="1">
    <citation type="submission" date="2023-04" db="EMBL/GenBank/DDBJ databases">
        <title>Phytophthora lilii NBRC 32176.</title>
        <authorList>
            <person name="Ichikawa N."/>
            <person name="Sato H."/>
            <person name="Tonouchi N."/>
        </authorList>
    </citation>
    <scope>NUCLEOTIDE SEQUENCE</scope>
    <source>
        <strain evidence="6">NBRC 32176</strain>
    </source>
</reference>
<evidence type="ECO:0000313" key="6">
    <source>
        <dbReference type="EMBL" id="GMF34035.1"/>
    </source>
</evidence>
<evidence type="ECO:0000256" key="2">
    <source>
        <dbReference type="ARBA" id="ARBA00010400"/>
    </source>
</evidence>
<proteinExistence type="inferred from homology"/>
<evidence type="ECO:0000256" key="1">
    <source>
        <dbReference type="ARBA" id="ARBA00004613"/>
    </source>
</evidence>
<organism evidence="6 7">
    <name type="scientific">Phytophthora lilii</name>
    <dbReference type="NCBI Taxonomy" id="2077276"/>
    <lineage>
        <taxon>Eukaryota</taxon>
        <taxon>Sar</taxon>
        <taxon>Stramenopiles</taxon>
        <taxon>Oomycota</taxon>
        <taxon>Peronosporomycetes</taxon>
        <taxon>Peronosporales</taxon>
        <taxon>Peronosporaceae</taxon>
        <taxon>Phytophthora</taxon>
    </lineage>
</organism>
<keyword evidence="4 5" id="KW-0732">Signal</keyword>